<gene>
    <name evidence="1" type="ORF">GTP77_21625</name>
</gene>
<accession>A0A7X4HFP0</accession>
<dbReference type="AlphaFoldDB" id="A0A7X4HFP0"/>
<evidence type="ECO:0000313" key="1">
    <source>
        <dbReference type="EMBL" id="MYN09923.1"/>
    </source>
</evidence>
<reference evidence="1 2" key="1">
    <citation type="submission" date="2019-12" db="EMBL/GenBank/DDBJ databases">
        <title>Novel species isolated from a subtropical stream in China.</title>
        <authorList>
            <person name="Lu H."/>
        </authorList>
    </citation>
    <scope>NUCLEOTIDE SEQUENCE [LARGE SCALE GENOMIC DNA]</scope>
    <source>
        <strain evidence="1 2">FT127W</strain>
    </source>
</reference>
<evidence type="ECO:0000313" key="2">
    <source>
        <dbReference type="Proteomes" id="UP000450676"/>
    </source>
</evidence>
<dbReference type="EMBL" id="WWCU01000029">
    <property type="protein sequence ID" value="MYN09923.1"/>
    <property type="molecule type" value="Genomic_DNA"/>
</dbReference>
<keyword evidence="2" id="KW-1185">Reference proteome</keyword>
<sequence length="197" mass="21615">MNATHFFIASVNVRYWPSMKYLAIISLGLAIASAAFGQEGYWKDAKGNPAPETEARRSLNGLGGSLLVTSDVDWREKWDTPSNTVPHFNEAKTVAKGKQVFVLTFFANPKLTADGRANLTCDLDVIRPDGTTSIHQTDIVCFQGILKGSPYNMYLSAPVLGFTGEVSDPAGTWTVRVSLKDNLRNSVLRLKTSFILK</sequence>
<dbReference type="RefSeq" id="WP_161074221.1">
    <property type="nucleotide sequence ID" value="NZ_WWCU01000029.1"/>
</dbReference>
<protein>
    <submittedName>
        <fullName evidence="1">Uncharacterized protein</fullName>
    </submittedName>
</protein>
<name>A0A7X4HFP0_9BURK</name>
<comment type="caution">
    <text evidence="1">The sequence shown here is derived from an EMBL/GenBank/DDBJ whole genome shotgun (WGS) entry which is preliminary data.</text>
</comment>
<proteinExistence type="predicted"/>
<dbReference type="Proteomes" id="UP000450676">
    <property type="component" value="Unassembled WGS sequence"/>
</dbReference>
<organism evidence="1 2">
    <name type="scientific">Pseudoduganella aquatica</name>
    <dbReference type="NCBI Taxonomy" id="2660641"/>
    <lineage>
        <taxon>Bacteria</taxon>
        <taxon>Pseudomonadati</taxon>
        <taxon>Pseudomonadota</taxon>
        <taxon>Betaproteobacteria</taxon>
        <taxon>Burkholderiales</taxon>
        <taxon>Oxalobacteraceae</taxon>
        <taxon>Telluria group</taxon>
        <taxon>Pseudoduganella</taxon>
    </lineage>
</organism>